<dbReference type="PANTHER" id="PTHR10622:SF10">
    <property type="entry name" value="HET DOMAIN-CONTAINING PROTEIN"/>
    <property type="match status" value="1"/>
</dbReference>
<dbReference type="GeneID" id="92046365"/>
<dbReference type="EMBL" id="JAQQWN010000006">
    <property type="protein sequence ID" value="KAK8081172.1"/>
    <property type="molecule type" value="Genomic_DNA"/>
</dbReference>
<proteinExistence type="predicted"/>
<evidence type="ECO:0000259" key="1">
    <source>
        <dbReference type="Pfam" id="PF06985"/>
    </source>
</evidence>
<organism evidence="2 3">
    <name type="scientific">Apiospora hydei</name>
    <dbReference type="NCBI Taxonomy" id="1337664"/>
    <lineage>
        <taxon>Eukaryota</taxon>
        <taxon>Fungi</taxon>
        <taxon>Dikarya</taxon>
        <taxon>Ascomycota</taxon>
        <taxon>Pezizomycotina</taxon>
        <taxon>Sordariomycetes</taxon>
        <taxon>Xylariomycetidae</taxon>
        <taxon>Amphisphaeriales</taxon>
        <taxon>Apiosporaceae</taxon>
        <taxon>Apiospora</taxon>
    </lineage>
</organism>
<feature type="domain" description="Heterokaryon incompatibility" evidence="1">
    <location>
        <begin position="22"/>
        <end position="114"/>
    </location>
</feature>
<comment type="caution">
    <text evidence="2">The sequence shown here is derived from an EMBL/GenBank/DDBJ whole genome shotgun (WGS) entry which is preliminary data.</text>
</comment>
<feature type="non-terminal residue" evidence="2">
    <location>
        <position position="449"/>
    </location>
</feature>
<gene>
    <name evidence="2" type="ORF">PG997_008990</name>
</gene>
<evidence type="ECO:0000313" key="3">
    <source>
        <dbReference type="Proteomes" id="UP001433268"/>
    </source>
</evidence>
<keyword evidence="3" id="KW-1185">Reference proteome</keyword>
<reference evidence="2 3" key="1">
    <citation type="submission" date="2023-01" db="EMBL/GenBank/DDBJ databases">
        <title>Analysis of 21 Apiospora genomes using comparative genomics revels a genus with tremendous synthesis potential of carbohydrate active enzymes and secondary metabolites.</title>
        <authorList>
            <person name="Sorensen T."/>
        </authorList>
    </citation>
    <scope>NUCLEOTIDE SEQUENCE [LARGE SCALE GENOMIC DNA]</scope>
    <source>
        <strain evidence="2 3">CBS 114990</strain>
    </source>
</reference>
<dbReference type="InterPro" id="IPR010730">
    <property type="entry name" value="HET"/>
</dbReference>
<dbReference type="Proteomes" id="UP001433268">
    <property type="component" value="Unassembled WGS sequence"/>
</dbReference>
<sequence length="449" mass="50708">MRLLNTSTLTLKFFPGKEKPTYAILSHTWGDDEVPFQDVGSDGPAWAFEGPGRDRQKGVLRSAGQAKSNGYDWIWIDTCCIDKSSSAELSEAINSMFRWYEESDICYAYLSDVHGSDLGGSRWFRRGWTLQELVAPSDVELFDASWKFLGRRNAMASHIAEISGIDEFILRHGHHRHCACARQVRMPTFANQTSTPCDCEHNRHNTYSSRTIFPRSSIATRMSWAARRETTREEDIAYCLLGLFDVSMPLIYGEGQKAFSRLLKEIAQTSNDQSILSWHADYDFPDMRFYYPISPACFPFSFIHHNAGDMEAAASAFVTPLGLEVTMLLCPFNPAEGEHFGGRGDYELRRCFGILDCTISCDVLARPAIFLERVGDQQNLEYERIDVDRFYAVQAGEQGDQVVYTDRLRGRDLIGTSPSGSKQTVSILSSIDMHKANIDLTAAKRRTIL</sequence>
<evidence type="ECO:0000313" key="2">
    <source>
        <dbReference type="EMBL" id="KAK8081172.1"/>
    </source>
</evidence>
<accession>A0ABR1WDT1</accession>
<name>A0ABR1WDT1_9PEZI</name>
<dbReference type="PANTHER" id="PTHR10622">
    <property type="entry name" value="HET DOMAIN-CONTAINING PROTEIN"/>
    <property type="match status" value="1"/>
</dbReference>
<dbReference type="RefSeq" id="XP_066668647.1">
    <property type="nucleotide sequence ID" value="XM_066813305.1"/>
</dbReference>
<protein>
    <recommendedName>
        <fullName evidence="1">Heterokaryon incompatibility domain-containing protein</fullName>
    </recommendedName>
</protein>
<dbReference type="Pfam" id="PF06985">
    <property type="entry name" value="HET"/>
    <property type="match status" value="1"/>
</dbReference>